<dbReference type="Gene3D" id="1.10.418.10">
    <property type="entry name" value="Calponin-like domain"/>
    <property type="match status" value="1"/>
</dbReference>
<evidence type="ECO:0000313" key="7">
    <source>
        <dbReference type="EMBL" id="KAL0276065.1"/>
    </source>
</evidence>
<keyword evidence="2" id="KW-0963">Cytoplasm</keyword>
<feature type="coiled-coil region" evidence="4">
    <location>
        <begin position="951"/>
        <end position="1038"/>
    </location>
</feature>
<proteinExistence type="predicted"/>
<dbReference type="GO" id="GO:0005813">
    <property type="term" value="C:centrosome"/>
    <property type="evidence" value="ECO:0007669"/>
    <property type="project" value="TreeGrafter"/>
</dbReference>
<dbReference type="AlphaFoldDB" id="A0AAW2I133"/>
<feature type="region of interest" description="Disordered" evidence="5">
    <location>
        <begin position="401"/>
        <end position="423"/>
    </location>
</feature>
<sequence>MATSGEEKDEYMDGPLVIWLRSCLENPSVLVDYDDLIDGVLIYQVLLQIDPEPTHTGVIPSHGNSQIRIKNMDIILKNIRYLYKEELGQIIVMAPNVVRLGMQPNTPAGRQDMTLLLLLLLSCAVQCPNKEIFIEKIKQLNIDVQHSIVDCIKQITDTPLMVLGCEMQEPVSPDVMMDHIRNLVKERDEFLHNWANAAITETQTSNSDPKKRQNFNVSSESHHLAVELADWKSKLRKQRQELEEKTEALTECREELEHQKDLVLKLKQEVADVVQEARSAKVYRDELDAMREKAEKAEKLEAEVQRYKDKLSDIEFYKTRVQELREDNRVLLETREMLEDQLQRARRRGDHMLELEAEILKLNQRINELTLERDAKDKKLEDLYAENAELQVLARSAAHDESFTKSDSDLDEPLGSGDASLSEQLTNNATARALRLELENRKLLSTIDSLKEASFHESSNKILELDRENKELRINVEQLQETCERLTSENKELELIVKDCLQENRKLQESKEGLRMTTDRQQQELQDGRMQIEELKNEIDEHVKRGEEMTNRIKELEASNNDIEEWKLQSGLVPSLRQELSSMKSDLLNLEKELQNSQKDVVKYKETIEEKDVKLDDFMSKTESYHKEREKILQEIEDARMQILKLNEVERERDELVSKAAITEETLSVLKAELVSEKVHAQQLKNGLEKLGLKPELFLDPDTAITNLLTIPEFKELLVKELYGSCPRCNSDKQGPVLDKDSLLMQGGELRNEISALQNAQLQVVVATLQSEITSLTAQHTALQLANSQLVAEKDEMAKERSALQGSYDQLLKDQVALQSLHEQLSSDHEVLLREKETLRQIQKESTKEIKALRELLAKQEACNSVVKQERDALKMDSTSLTNLRAEHSKLKDDFRNLFTTNEKLKNEYRTIQEEYKTLRTEVGSLRLRHTELQGEAATLSDHVTHLEVQLSKVLNQNEMLLQMNSNLEEDRRSLMEHVTRLLAQYHELLTHSLEDKQHYHTEEKLFADKLNHLNRQKEKLEEKIMDHYKKLESCSNKKKGFGASLVRRVRKAGTDLINKSRKSWHEDSQHSSMILHGSESGGNESDASIEDDGNSQPMLFPNILNQQGAGTRQTVYCNNEPKMTETAAAATEEPQSQINPTYLVYNRVNTVLGGDVLGSRPAPPSPNQSNRSTKSQTVSPMVSPSEEVKRKGKKQNSVWFEYGCV</sequence>
<dbReference type="InterPro" id="IPR036872">
    <property type="entry name" value="CH_dom_sf"/>
</dbReference>
<dbReference type="Pfam" id="PF19047">
    <property type="entry name" value="HOOK_N"/>
    <property type="match status" value="1"/>
</dbReference>
<protein>
    <recommendedName>
        <fullName evidence="6">HOOK N-terminal domain-containing protein</fullName>
    </recommendedName>
</protein>
<organism evidence="7">
    <name type="scientific">Menopon gallinae</name>
    <name type="common">poultry shaft louse</name>
    <dbReference type="NCBI Taxonomy" id="328185"/>
    <lineage>
        <taxon>Eukaryota</taxon>
        <taxon>Metazoa</taxon>
        <taxon>Ecdysozoa</taxon>
        <taxon>Arthropoda</taxon>
        <taxon>Hexapoda</taxon>
        <taxon>Insecta</taxon>
        <taxon>Pterygota</taxon>
        <taxon>Neoptera</taxon>
        <taxon>Paraneoptera</taxon>
        <taxon>Psocodea</taxon>
        <taxon>Troctomorpha</taxon>
        <taxon>Phthiraptera</taxon>
        <taxon>Amblycera</taxon>
        <taxon>Menoponidae</taxon>
        <taxon>Menopon</taxon>
    </lineage>
</organism>
<evidence type="ECO:0000256" key="4">
    <source>
        <dbReference type="SAM" id="Coils"/>
    </source>
</evidence>
<feature type="domain" description="HOOK N-terminal" evidence="6">
    <location>
        <begin position="16"/>
        <end position="153"/>
    </location>
</feature>
<dbReference type="GO" id="GO:0030705">
    <property type="term" value="P:cytoskeleton-dependent intracellular transport"/>
    <property type="evidence" value="ECO:0007669"/>
    <property type="project" value="InterPro"/>
</dbReference>
<dbReference type="GO" id="GO:0005737">
    <property type="term" value="C:cytoplasm"/>
    <property type="evidence" value="ECO:0007669"/>
    <property type="project" value="UniProtKB-SubCell"/>
</dbReference>
<dbReference type="GO" id="GO:0008017">
    <property type="term" value="F:microtubule binding"/>
    <property type="evidence" value="ECO:0007669"/>
    <property type="project" value="TreeGrafter"/>
</dbReference>
<dbReference type="CDD" id="cd22223">
    <property type="entry name" value="HkD_HkRP"/>
    <property type="match status" value="1"/>
</dbReference>
<feature type="coiled-coil region" evidence="4">
    <location>
        <begin position="888"/>
        <end position="922"/>
    </location>
</feature>
<feature type="compositionally biased region" description="Polar residues" evidence="5">
    <location>
        <begin position="1168"/>
        <end position="1183"/>
    </location>
</feature>
<comment type="caution">
    <text evidence="7">The sequence shown here is derived from an EMBL/GenBank/DDBJ whole genome shotgun (WGS) entry which is preliminary data.</text>
</comment>
<dbReference type="Gene3D" id="1.10.287.1490">
    <property type="match status" value="1"/>
</dbReference>
<feature type="coiled-coil region" evidence="4">
    <location>
        <begin position="433"/>
        <end position="666"/>
    </location>
</feature>
<dbReference type="PANTHER" id="PTHR18947:SF28">
    <property type="entry name" value="GIRDIN, ISOFORM A"/>
    <property type="match status" value="1"/>
</dbReference>
<evidence type="ECO:0000256" key="5">
    <source>
        <dbReference type="SAM" id="MobiDB-lite"/>
    </source>
</evidence>
<feature type="region of interest" description="Disordered" evidence="5">
    <location>
        <begin position="1156"/>
        <end position="1195"/>
    </location>
</feature>
<evidence type="ECO:0000259" key="6">
    <source>
        <dbReference type="Pfam" id="PF19047"/>
    </source>
</evidence>
<dbReference type="GO" id="GO:0051959">
    <property type="term" value="F:dynein light intermediate chain binding"/>
    <property type="evidence" value="ECO:0007669"/>
    <property type="project" value="TreeGrafter"/>
</dbReference>
<feature type="coiled-coil region" evidence="4">
    <location>
        <begin position="228"/>
        <end position="386"/>
    </location>
</feature>
<gene>
    <name evidence="7" type="ORF">PYX00_003727</name>
</gene>
<dbReference type="InterPro" id="IPR043936">
    <property type="entry name" value="HOOK_N"/>
</dbReference>
<comment type="subcellular location">
    <subcellularLocation>
        <location evidence="1">Cytoplasm</location>
    </subcellularLocation>
</comment>
<name>A0AAW2I133_9NEOP</name>
<keyword evidence="3 4" id="KW-0175">Coiled coil</keyword>
<dbReference type="EMBL" id="JARGDH010000002">
    <property type="protein sequence ID" value="KAL0276065.1"/>
    <property type="molecule type" value="Genomic_DNA"/>
</dbReference>
<evidence type="ECO:0000256" key="3">
    <source>
        <dbReference type="ARBA" id="ARBA00023054"/>
    </source>
</evidence>
<dbReference type="PANTHER" id="PTHR18947">
    <property type="entry name" value="HOOK PROTEINS"/>
    <property type="match status" value="1"/>
</dbReference>
<reference evidence="7" key="1">
    <citation type="journal article" date="2024" name="Gigascience">
        <title>Chromosome-level genome of the poultry shaft louse Menopon gallinae provides insight into the host-switching and adaptive evolution of parasitic lice.</title>
        <authorList>
            <person name="Xu Y."/>
            <person name="Ma L."/>
            <person name="Liu S."/>
            <person name="Liang Y."/>
            <person name="Liu Q."/>
            <person name="He Z."/>
            <person name="Tian L."/>
            <person name="Duan Y."/>
            <person name="Cai W."/>
            <person name="Li H."/>
            <person name="Song F."/>
        </authorList>
    </citation>
    <scope>NUCLEOTIDE SEQUENCE</scope>
    <source>
        <strain evidence="7">Cailab_2023a</strain>
    </source>
</reference>
<evidence type="ECO:0000256" key="1">
    <source>
        <dbReference type="ARBA" id="ARBA00004496"/>
    </source>
</evidence>
<evidence type="ECO:0000256" key="2">
    <source>
        <dbReference type="ARBA" id="ARBA00022490"/>
    </source>
</evidence>
<accession>A0AAW2I133</accession>
<feature type="region of interest" description="Disordered" evidence="5">
    <location>
        <begin position="1058"/>
        <end position="1097"/>
    </location>
</feature>
<dbReference type="SUPFAM" id="SSF116907">
    <property type="entry name" value="Hook domain"/>
    <property type="match status" value="1"/>
</dbReference>
<dbReference type="GO" id="GO:0031122">
    <property type="term" value="P:cytoplasmic microtubule organization"/>
    <property type="evidence" value="ECO:0007669"/>
    <property type="project" value="TreeGrafter"/>
</dbReference>